<accession>A0A8R1DJR9</accession>
<dbReference type="InterPro" id="IPR019422">
    <property type="entry name" value="7TM_GPCR_serpentine_rcpt_Srh"/>
</dbReference>
<name>A0A8R1DJR9_CAEJA</name>
<keyword evidence="3" id="KW-1185">Reference proteome</keyword>
<reference evidence="3" key="1">
    <citation type="submission" date="2010-08" db="EMBL/GenBank/DDBJ databases">
        <authorList>
            <consortium name="Caenorhabditis japonica Sequencing Consortium"/>
            <person name="Wilson R.K."/>
        </authorList>
    </citation>
    <scope>NUCLEOTIDE SEQUENCE [LARGE SCALE GENOMIC DNA]</scope>
    <source>
        <strain evidence="3">DF5081</strain>
    </source>
</reference>
<sequence length="181" mass="20464">MKTYVETYFPNCLKVFNIPGIFVHTDPDSLSRLLYLAVFIMSSGAVLYLLIGFALVYQIQQQCLICSQSQFKYHQKVFKDTIVQNIFRAICLLAAPLIAVATNFMDPQRNTMAIASLASLLFAAAPIPCTVAMLFQNEMYRKFILSKFRGIYNKSGNSDVAFERSQMHTGVGRPRTLIIKK</sequence>
<protein>
    <submittedName>
        <fullName evidence="2">Uncharacterized protein</fullName>
    </submittedName>
</protein>
<feature type="transmembrane region" description="Helical" evidence="1">
    <location>
        <begin position="33"/>
        <end position="57"/>
    </location>
</feature>
<evidence type="ECO:0000313" key="3">
    <source>
        <dbReference type="Proteomes" id="UP000005237"/>
    </source>
</evidence>
<dbReference type="Proteomes" id="UP000005237">
    <property type="component" value="Unassembled WGS sequence"/>
</dbReference>
<keyword evidence="1" id="KW-0472">Membrane</keyword>
<feature type="transmembrane region" description="Helical" evidence="1">
    <location>
        <begin position="86"/>
        <end position="105"/>
    </location>
</feature>
<keyword evidence="1" id="KW-0812">Transmembrane</keyword>
<keyword evidence="1" id="KW-1133">Transmembrane helix</keyword>
<dbReference type="AlphaFoldDB" id="A0A8R1DJR9"/>
<evidence type="ECO:0000313" key="2">
    <source>
        <dbReference type="EnsemblMetazoa" id="CJA04760.1"/>
    </source>
</evidence>
<reference evidence="2" key="2">
    <citation type="submission" date="2022-06" db="UniProtKB">
        <authorList>
            <consortium name="EnsemblMetazoa"/>
        </authorList>
    </citation>
    <scope>IDENTIFICATION</scope>
    <source>
        <strain evidence="2">DF5081</strain>
    </source>
</reference>
<organism evidence="2 3">
    <name type="scientific">Caenorhabditis japonica</name>
    <dbReference type="NCBI Taxonomy" id="281687"/>
    <lineage>
        <taxon>Eukaryota</taxon>
        <taxon>Metazoa</taxon>
        <taxon>Ecdysozoa</taxon>
        <taxon>Nematoda</taxon>
        <taxon>Chromadorea</taxon>
        <taxon>Rhabditida</taxon>
        <taxon>Rhabditina</taxon>
        <taxon>Rhabditomorpha</taxon>
        <taxon>Rhabditoidea</taxon>
        <taxon>Rhabditidae</taxon>
        <taxon>Peloderinae</taxon>
        <taxon>Caenorhabditis</taxon>
    </lineage>
</organism>
<feature type="transmembrane region" description="Helical" evidence="1">
    <location>
        <begin position="111"/>
        <end position="135"/>
    </location>
</feature>
<evidence type="ECO:0000256" key="1">
    <source>
        <dbReference type="SAM" id="Phobius"/>
    </source>
</evidence>
<proteinExistence type="predicted"/>
<dbReference type="Pfam" id="PF10318">
    <property type="entry name" value="7TM_GPCR_Srh"/>
    <property type="match status" value="1"/>
</dbReference>
<dbReference type="EnsemblMetazoa" id="CJA04760.1">
    <property type="protein sequence ID" value="CJA04760.1"/>
    <property type="gene ID" value="WBGene00123964"/>
</dbReference>